<evidence type="ECO:0000256" key="10">
    <source>
        <dbReference type="ARBA" id="ARBA00023136"/>
    </source>
</evidence>
<evidence type="ECO:0000256" key="11">
    <source>
        <dbReference type="ARBA" id="ARBA00023180"/>
    </source>
</evidence>
<dbReference type="InterPro" id="IPR001503">
    <property type="entry name" value="Glyco_trans_10"/>
</dbReference>
<dbReference type="EMBL" id="AMQN01007610">
    <property type="status" value="NOT_ANNOTATED_CDS"/>
    <property type="molecule type" value="Genomic_DNA"/>
</dbReference>
<sequence>FNISILYNEDADIVHHFYAFQCEVNHRYKPKNNLNYITQKTGNVLWMVSNCNFTSGREYYVREMQKYIDVDIYGECGNGNVCGEYKELRQDCVQQFIGKYKFYLSFENSFCDDYYTEKISKLIGVDTIPVVMGLTNYTAILTPGTFIDVRDFSSVKSLTDYLTYLQKNNTAFHEIIERRR</sequence>
<keyword evidence="16" id="KW-1185">Reference proteome</keyword>
<gene>
    <name evidence="14" type="ORF">CAPTEDRAFT_76756</name>
</gene>
<dbReference type="OrthoDB" id="427096at2759"/>
<protein>
    <recommendedName>
        <fullName evidence="12">Fucosyltransferase</fullName>
        <ecNumber evidence="12">2.4.1.-</ecNumber>
    </recommendedName>
</protein>
<dbReference type="InterPro" id="IPR038577">
    <property type="entry name" value="GT10-like_C_sf"/>
</dbReference>
<evidence type="ECO:0000256" key="6">
    <source>
        <dbReference type="ARBA" id="ARBA00022692"/>
    </source>
</evidence>
<dbReference type="HOGENOM" id="CLU_032075_5_2_1"/>
<feature type="non-terminal residue" evidence="14">
    <location>
        <position position="1"/>
    </location>
</feature>
<evidence type="ECO:0000256" key="8">
    <source>
        <dbReference type="ARBA" id="ARBA00022989"/>
    </source>
</evidence>
<dbReference type="FunFam" id="3.40.50.11660:FF:000002">
    <property type="entry name" value="Alpha-(1,3)-fucosyltransferase"/>
    <property type="match status" value="1"/>
</dbReference>
<proteinExistence type="inferred from homology"/>
<keyword evidence="11" id="KW-0325">Glycoprotein</keyword>
<dbReference type="EC" id="2.4.1.-" evidence="12"/>
<evidence type="ECO:0000259" key="13">
    <source>
        <dbReference type="Pfam" id="PF00852"/>
    </source>
</evidence>
<evidence type="ECO:0000256" key="2">
    <source>
        <dbReference type="ARBA" id="ARBA00004922"/>
    </source>
</evidence>
<keyword evidence="6 12" id="KW-0812">Transmembrane</keyword>
<comment type="subcellular location">
    <subcellularLocation>
        <location evidence="1">Golgi apparatus membrane</location>
        <topology evidence="1">Single-pass type II membrane protein</topology>
    </subcellularLocation>
    <subcellularLocation>
        <location evidence="12">Golgi apparatus</location>
        <location evidence="12">Golgi stack membrane</location>
        <topology evidence="12">Single-pass type II membrane protein</topology>
    </subcellularLocation>
</comment>
<keyword evidence="9 12" id="KW-0333">Golgi apparatus</keyword>
<accession>R7URQ5</accession>
<feature type="domain" description="Fucosyltransferase C-terminal" evidence="13">
    <location>
        <begin position="38"/>
        <end position="174"/>
    </location>
</feature>
<evidence type="ECO:0000256" key="1">
    <source>
        <dbReference type="ARBA" id="ARBA00004323"/>
    </source>
</evidence>
<dbReference type="OMA" id="QNDASCE"/>
<name>R7URQ5_CAPTE</name>
<dbReference type="SUPFAM" id="SSF53756">
    <property type="entry name" value="UDP-Glycosyltransferase/glycogen phosphorylase"/>
    <property type="match status" value="1"/>
</dbReference>
<dbReference type="GO" id="GO:0008417">
    <property type="term" value="F:fucosyltransferase activity"/>
    <property type="evidence" value="ECO:0007669"/>
    <property type="project" value="InterPro"/>
</dbReference>
<keyword evidence="7" id="KW-0735">Signal-anchor</keyword>
<dbReference type="EnsemblMetazoa" id="CapteT76756">
    <property type="protein sequence ID" value="CapteP76756"/>
    <property type="gene ID" value="CapteG76756"/>
</dbReference>
<keyword evidence="10" id="KW-0472">Membrane</keyword>
<evidence type="ECO:0000313" key="16">
    <source>
        <dbReference type="Proteomes" id="UP000014760"/>
    </source>
</evidence>
<dbReference type="Proteomes" id="UP000014760">
    <property type="component" value="Unassembled WGS sequence"/>
</dbReference>
<comment type="pathway">
    <text evidence="2">Protein modification; protein glycosylation.</text>
</comment>
<evidence type="ECO:0000256" key="9">
    <source>
        <dbReference type="ARBA" id="ARBA00023034"/>
    </source>
</evidence>
<feature type="non-terminal residue" evidence="14">
    <location>
        <position position="180"/>
    </location>
</feature>
<dbReference type="Gene3D" id="3.40.50.11660">
    <property type="entry name" value="Glycosyl transferase family 10, C-terminal domain"/>
    <property type="match status" value="1"/>
</dbReference>
<keyword evidence="8" id="KW-1133">Transmembrane helix</keyword>
<dbReference type="AlphaFoldDB" id="R7URQ5"/>
<evidence type="ECO:0000256" key="7">
    <source>
        <dbReference type="ARBA" id="ARBA00022968"/>
    </source>
</evidence>
<dbReference type="InterPro" id="IPR055270">
    <property type="entry name" value="Glyco_tran_10_C"/>
</dbReference>
<reference evidence="15" key="3">
    <citation type="submission" date="2015-06" db="UniProtKB">
        <authorList>
            <consortium name="EnsemblMetazoa"/>
        </authorList>
    </citation>
    <scope>IDENTIFICATION</scope>
</reference>
<dbReference type="Pfam" id="PF00852">
    <property type="entry name" value="Glyco_transf_10"/>
    <property type="match status" value="1"/>
</dbReference>
<dbReference type="GO" id="GO:0000139">
    <property type="term" value="C:Golgi membrane"/>
    <property type="evidence" value="ECO:0007669"/>
    <property type="project" value="UniProtKB-SubCell"/>
</dbReference>
<keyword evidence="4 12" id="KW-0328">Glycosyltransferase</keyword>
<dbReference type="GO" id="GO:0032580">
    <property type="term" value="C:Golgi cisterna membrane"/>
    <property type="evidence" value="ECO:0007669"/>
    <property type="project" value="UniProtKB-SubCell"/>
</dbReference>
<evidence type="ECO:0000256" key="3">
    <source>
        <dbReference type="ARBA" id="ARBA00008919"/>
    </source>
</evidence>
<comment type="similarity">
    <text evidence="3 12">Belongs to the glycosyltransferase 10 family.</text>
</comment>
<evidence type="ECO:0000256" key="12">
    <source>
        <dbReference type="RuleBase" id="RU003832"/>
    </source>
</evidence>
<dbReference type="UniPathway" id="UPA00378"/>
<dbReference type="EMBL" id="KB300985">
    <property type="protein sequence ID" value="ELU06051.1"/>
    <property type="molecule type" value="Genomic_DNA"/>
</dbReference>
<evidence type="ECO:0000313" key="14">
    <source>
        <dbReference type="EMBL" id="ELU06051.1"/>
    </source>
</evidence>
<reference evidence="14 16" key="2">
    <citation type="journal article" date="2013" name="Nature">
        <title>Insights into bilaterian evolution from three spiralian genomes.</title>
        <authorList>
            <person name="Simakov O."/>
            <person name="Marletaz F."/>
            <person name="Cho S.J."/>
            <person name="Edsinger-Gonzales E."/>
            <person name="Havlak P."/>
            <person name="Hellsten U."/>
            <person name="Kuo D.H."/>
            <person name="Larsson T."/>
            <person name="Lv J."/>
            <person name="Arendt D."/>
            <person name="Savage R."/>
            <person name="Osoegawa K."/>
            <person name="de Jong P."/>
            <person name="Grimwood J."/>
            <person name="Chapman J.A."/>
            <person name="Shapiro H."/>
            <person name="Aerts A."/>
            <person name="Otillar R.P."/>
            <person name="Terry A.Y."/>
            <person name="Boore J.L."/>
            <person name="Grigoriev I.V."/>
            <person name="Lindberg D.R."/>
            <person name="Seaver E.C."/>
            <person name="Weisblat D.A."/>
            <person name="Putnam N.H."/>
            <person name="Rokhsar D.S."/>
        </authorList>
    </citation>
    <scope>NUCLEOTIDE SEQUENCE</scope>
    <source>
        <strain evidence="14 16">I ESC-2004</strain>
    </source>
</reference>
<keyword evidence="5 12" id="KW-0808">Transferase</keyword>
<evidence type="ECO:0000256" key="5">
    <source>
        <dbReference type="ARBA" id="ARBA00022679"/>
    </source>
</evidence>
<organism evidence="14">
    <name type="scientific">Capitella teleta</name>
    <name type="common">Polychaete worm</name>
    <dbReference type="NCBI Taxonomy" id="283909"/>
    <lineage>
        <taxon>Eukaryota</taxon>
        <taxon>Metazoa</taxon>
        <taxon>Spiralia</taxon>
        <taxon>Lophotrochozoa</taxon>
        <taxon>Annelida</taxon>
        <taxon>Polychaeta</taxon>
        <taxon>Sedentaria</taxon>
        <taxon>Scolecida</taxon>
        <taxon>Capitellidae</taxon>
        <taxon>Capitella</taxon>
    </lineage>
</organism>
<evidence type="ECO:0000313" key="15">
    <source>
        <dbReference type="EnsemblMetazoa" id="CapteP76756"/>
    </source>
</evidence>
<dbReference type="PANTHER" id="PTHR48438:SF1">
    <property type="entry name" value="ALPHA-(1,3)-FUCOSYLTRANSFERASE C-RELATED"/>
    <property type="match status" value="1"/>
</dbReference>
<reference evidence="16" key="1">
    <citation type="submission" date="2012-12" db="EMBL/GenBank/DDBJ databases">
        <authorList>
            <person name="Hellsten U."/>
            <person name="Grimwood J."/>
            <person name="Chapman J.A."/>
            <person name="Shapiro H."/>
            <person name="Aerts A."/>
            <person name="Otillar R.P."/>
            <person name="Terry A.Y."/>
            <person name="Boore J.L."/>
            <person name="Simakov O."/>
            <person name="Marletaz F."/>
            <person name="Cho S.-J."/>
            <person name="Edsinger-Gonzales E."/>
            <person name="Havlak P."/>
            <person name="Kuo D.-H."/>
            <person name="Larsson T."/>
            <person name="Lv J."/>
            <person name="Arendt D."/>
            <person name="Savage R."/>
            <person name="Osoegawa K."/>
            <person name="de Jong P."/>
            <person name="Lindberg D.R."/>
            <person name="Seaver E.C."/>
            <person name="Weisblat D.A."/>
            <person name="Putnam N.H."/>
            <person name="Grigoriev I.V."/>
            <person name="Rokhsar D.S."/>
        </authorList>
    </citation>
    <scope>NUCLEOTIDE SEQUENCE</scope>
    <source>
        <strain evidence="16">I ESC-2004</strain>
    </source>
</reference>
<dbReference type="PANTHER" id="PTHR48438">
    <property type="entry name" value="ALPHA-(1,3)-FUCOSYLTRANSFERASE C-RELATED"/>
    <property type="match status" value="1"/>
</dbReference>
<evidence type="ECO:0000256" key="4">
    <source>
        <dbReference type="ARBA" id="ARBA00022676"/>
    </source>
</evidence>